<dbReference type="RefSeq" id="WP_147189548.1">
    <property type="nucleotide sequence ID" value="NZ_CP042435.1"/>
</dbReference>
<reference evidence="9 10" key="1">
    <citation type="journal article" date="2016" name="Int. J. Syst. Evol. Microbiol.">
        <title>Panacibacter ginsenosidivorans gen. nov., sp. nov., with ginsenoside converting activity isolated from soil of a ginseng field.</title>
        <authorList>
            <person name="Siddiqi M.Z."/>
            <person name="Muhammad Shafi S."/>
            <person name="Choi K.D."/>
            <person name="Im W.T."/>
        </authorList>
    </citation>
    <scope>NUCLEOTIDE SEQUENCE [LARGE SCALE GENOMIC DNA]</scope>
    <source>
        <strain evidence="9 10">Gsoil1550</strain>
    </source>
</reference>
<dbReference type="InterPro" id="IPR005490">
    <property type="entry name" value="LD_TPept_cat_dom"/>
</dbReference>
<evidence type="ECO:0000313" key="9">
    <source>
        <dbReference type="EMBL" id="QEC67741.1"/>
    </source>
</evidence>
<comment type="similarity">
    <text evidence="2">Belongs to the YkuD family.</text>
</comment>
<dbReference type="UniPathway" id="UPA00219"/>
<dbReference type="SUPFAM" id="SSF141523">
    <property type="entry name" value="L,D-transpeptidase catalytic domain-like"/>
    <property type="match status" value="1"/>
</dbReference>
<dbReference type="GO" id="GO:0008360">
    <property type="term" value="P:regulation of cell shape"/>
    <property type="evidence" value="ECO:0007669"/>
    <property type="project" value="UniProtKB-UniRule"/>
</dbReference>
<gene>
    <name evidence="9" type="ORF">FRZ67_10705</name>
</gene>
<keyword evidence="10" id="KW-1185">Reference proteome</keyword>
<keyword evidence="3" id="KW-0808">Transferase</keyword>
<keyword evidence="4 7" id="KW-0133">Cell shape</keyword>
<evidence type="ECO:0000256" key="4">
    <source>
        <dbReference type="ARBA" id="ARBA00022960"/>
    </source>
</evidence>
<dbReference type="AlphaFoldDB" id="A0A5B8VA57"/>
<dbReference type="KEGG" id="pgin:FRZ67_10705"/>
<dbReference type="GO" id="GO:0016740">
    <property type="term" value="F:transferase activity"/>
    <property type="evidence" value="ECO:0007669"/>
    <property type="project" value="UniProtKB-KW"/>
</dbReference>
<dbReference type="GO" id="GO:0071555">
    <property type="term" value="P:cell wall organization"/>
    <property type="evidence" value="ECO:0007669"/>
    <property type="project" value="UniProtKB-UniRule"/>
</dbReference>
<dbReference type="PANTHER" id="PTHR36699:SF1">
    <property type="entry name" value="L,D-TRANSPEPTIDASE YAFK-RELATED"/>
    <property type="match status" value="1"/>
</dbReference>
<dbReference type="Pfam" id="PF03734">
    <property type="entry name" value="YkuD"/>
    <property type="match status" value="1"/>
</dbReference>
<keyword evidence="5 7" id="KW-0573">Peptidoglycan synthesis</keyword>
<dbReference type="PROSITE" id="PS52029">
    <property type="entry name" value="LD_TPASE"/>
    <property type="match status" value="1"/>
</dbReference>
<name>A0A5B8VA57_9BACT</name>
<evidence type="ECO:0000256" key="2">
    <source>
        <dbReference type="ARBA" id="ARBA00005992"/>
    </source>
</evidence>
<dbReference type="Proteomes" id="UP000321533">
    <property type="component" value="Chromosome"/>
</dbReference>
<dbReference type="GO" id="GO:0009252">
    <property type="term" value="P:peptidoglycan biosynthetic process"/>
    <property type="evidence" value="ECO:0007669"/>
    <property type="project" value="UniProtKB-UniPathway"/>
</dbReference>
<feature type="active site" description="Nucleophile" evidence="7">
    <location>
        <position position="149"/>
    </location>
</feature>
<dbReference type="CDD" id="cd16913">
    <property type="entry name" value="YkuD_like"/>
    <property type="match status" value="1"/>
</dbReference>
<evidence type="ECO:0000256" key="3">
    <source>
        <dbReference type="ARBA" id="ARBA00022679"/>
    </source>
</evidence>
<evidence type="ECO:0000256" key="7">
    <source>
        <dbReference type="PROSITE-ProRule" id="PRU01373"/>
    </source>
</evidence>
<dbReference type="EMBL" id="CP042435">
    <property type="protein sequence ID" value="QEC67741.1"/>
    <property type="molecule type" value="Genomic_DNA"/>
</dbReference>
<evidence type="ECO:0000259" key="8">
    <source>
        <dbReference type="PROSITE" id="PS52029"/>
    </source>
</evidence>
<feature type="domain" description="L,D-TPase catalytic" evidence="8">
    <location>
        <begin position="31"/>
        <end position="173"/>
    </location>
</feature>
<evidence type="ECO:0000256" key="5">
    <source>
        <dbReference type="ARBA" id="ARBA00022984"/>
    </source>
</evidence>
<dbReference type="PANTHER" id="PTHR36699">
    <property type="entry name" value="LD-TRANSPEPTIDASE"/>
    <property type="match status" value="1"/>
</dbReference>
<protein>
    <submittedName>
        <fullName evidence="9">L,D-transpeptidase</fullName>
    </submittedName>
</protein>
<evidence type="ECO:0000313" key="10">
    <source>
        <dbReference type="Proteomes" id="UP000321533"/>
    </source>
</evidence>
<keyword evidence="6 7" id="KW-0961">Cell wall biogenesis/degradation</keyword>
<evidence type="ECO:0000256" key="6">
    <source>
        <dbReference type="ARBA" id="ARBA00023316"/>
    </source>
</evidence>
<dbReference type="GO" id="GO:0004180">
    <property type="term" value="F:carboxypeptidase activity"/>
    <property type="evidence" value="ECO:0007669"/>
    <property type="project" value="UniProtKB-ARBA"/>
</dbReference>
<organism evidence="9 10">
    <name type="scientific">Panacibacter ginsenosidivorans</name>
    <dbReference type="NCBI Taxonomy" id="1813871"/>
    <lineage>
        <taxon>Bacteria</taxon>
        <taxon>Pseudomonadati</taxon>
        <taxon>Bacteroidota</taxon>
        <taxon>Chitinophagia</taxon>
        <taxon>Chitinophagales</taxon>
        <taxon>Chitinophagaceae</taxon>
        <taxon>Panacibacter</taxon>
    </lineage>
</organism>
<dbReference type="InterPro" id="IPR038063">
    <property type="entry name" value="Transpep_catalytic_dom"/>
</dbReference>
<feature type="active site" description="Proton donor/acceptor" evidence="7">
    <location>
        <position position="129"/>
    </location>
</feature>
<sequence>MKSLIYSCCCISLLLGFTSFHDKHILPKGTYLLVVEKSKYELSVYDDDGWYATYPVVFGNKDLGDKMREGDRKTPEGTFTIISKKVHEKWDRFMMLDYPTQESYQRFYERKAHGLIPQNATIGGGIGIHGTWPREDYAIDRYDNWTMGCISMKNEDVEELYNMIPVGTKVQIRK</sequence>
<proteinExistence type="inferred from homology"/>
<accession>A0A5B8VA57</accession>
<dbReference type="Gene3D" id="2.40.440.10">
    <property type="entry name" value="L,D-transpeptidase catalytic domain-like"/>
    <property type="match status" value="1"/>
</dbReference>
<evidence type="ECO:0000256" key="1">
    <source>
        <dbReference type="ARBA" id="ARBA00004752"/>
    </source>
</evidence>
<dbReference type="OrthoDB" id="9809748at2"/>
<comment type="pathway">
    <text evidence="1 7">Cell wall biogenesis; peptidoglycan biosynthesis.</text>
</comment>